<proteinExistence type="predicted"/>
<keyword evidence="3" id="KW-1185">Reference proteome</keyword>
<name>A0ABU7H2P7_9SPHI</name>
<gene>
    <name evidence="2" type="ORF">VRU49_08860</name>
</gene>
<evidence type="ECO:0000313" key="2">
    <source>
        <dbReference type="EMBL" id="MEE1885524.1"/>
    </source>
</evidence>
<dbReference type="RefSeq" id="WP_330146420.1">
    <property type="nucleotide sequence ID" value="NZ_JAZDQU010000002.1"/>
</dbReference>
<feature type="domain" description="DUF4397" evidence="1">
    <location>
        <begin position="37"/>
        <end position="143"/>
    </location>
</feature>
<dbReference type="Proteomes" id="UP001337681">
    <property type="component" value="Unassembled WGS sequence"/>
</dbReference>
<evidence type="ECO:0000259" key="1">
    <source>
        <dbReference type="Pfam" id="PF14344"/>
    </source>
</evidence>
<dbReference type="Pfam" id="PF14344">
    <property type="entry name" value="DUF4397"/>
    <property type="match status" value="1"/>
</dbReference>
<reference evidence="2 3" key="1">
    <citation type="submission" date="2024-01" db="EMBL/GenBank/DDBJ databases">
        <title>Pedobacter sp. nov., isolated from oil-contaminated soil.</title>
        <authorList>
            <person name="Le N.T.T."/>
        </authorList>
    </citation>
    <scope>NUCLEOTIDE SEQUENCE [LARGE SCALE GENOMIC DNA]</scope>
    <source>
        <strain evidence="2 3">VNH31</strain>
    </source>
</reference>
<evidence type="ECO:0000313" key="3">
    <source>
        <dbReference type="Proteomes" id="UP001337681"/>
    </source>
</evidence>
<organism evidence="2 3">
    <name type="scientific">Pedobacter flavus</name>
    <dbReference type="NCBI Taxonomy" id="3113906"/>
    <lineage>
        <taxon>Bacteria</taxon>
        <taxon>Pseudomonadati</taxon>
        <taxon>Bacteroidota</taxon>
        <taxon>Sphingobacteriia</taxon>
        <taxon>Sphingobacteriales</taxon>
        <taxon>Sphingobacteriaceae</taxon>
        <taxon>Pedobacter</taxon>
    </lineage>
</organism>
<comment type="caution">
    <text evidence="2">The sequence shown here is derived from an EMBL/GenBank/DDBJ whole genome shotgun (WGS) entry which is preliminary data.</text>
</comment>
<sequence>MKNQKVKVLYFVAVLFSIVFTSCLKTELEPEVQGPLTLRVINAAQGSGPQDFYQGNTKLNTLPIVYGEQSTVVAGKSGYNRLGFTNSGSTTANAIIDVALLSGSVSNVFLIKNNAGIYEINGYDLEKSLPPAGKIKVKFLHLGSTLSGKINVNYATGGVVQSDIEYSAGSPYILMDAGTNLTANVVGILESITIDGSLMTAGNNYTIWFDAQSSNLPKYHIIKDN</sequence>
<dbReference type="InterPro" id="IPR025510">
    <property type="entry name" value="DUF4397"/>
</dbReference>
<dbReference type="EMBL" id="JAZDQU010000002">
    <property type="protein sequence ID" value="MEE1885524.1"/>
    <property type="molecule type" value="Genomic_DNA"/>
</dbReference>
<protein>
    <recommendedName>
        <fullName evidence="1">DUF4397 domain-containing protein</fullName>
    </recommendedName>
</protein>
<accession>A0ABU7H2P7</accession>
<dbReference type="PROSITE" id="PS51257">
    <property type="entry name" value="PROKAR_LIPOPROTEIN"/>
    <property type="match status" value="1"/>
</dbReference>